<dbReference type="Pfam" id="PF13344">
    <property type="entry name" value="Hydrolase_6"/>
    <property type="match status" value="1"/>
</dbReference>
<dbReference type="InterPro" id="IPR006357">
    <property type="entry name" value="HAD-SF_hydro_IIA"/>
</dbReference>
<dbReference type="Gene3D" id="3.40.50.1000">
    <property type="entry name" value="HAD superfamily/HAD-like"/>
    <property type="match status" value="2"/>
</dbReference>
<keyword evidence="4" id="KW-1185">Reference proteome</keyword>
<dbReference type="NCBIfam" id="TIGR01452">
    <property type="entry name" value="PGP_euk"/>
    <property type="match status" value="1"/>
</dbReference>
<dbReference type="NCBIfam" id="TIGR01460">
    <property type="entry name" value="HAD-SF-IIA"/>
    <property type="match status" value="1"/>
</dbReference>
<evidence type="ECO:0000313" key="4">
    <source>
        <dbReference type="Proteomes" id="UP001479436"/>
    </source>
</evidence>
<gene>
    <name evidence="3" type="ORF">K7432_000103</name>
</gene>
<accession>A0ABR2X530</accession>
<sequence length="295" mass="32749">MHKITTAEEAQAFIDRFDTFLFDCDGVLWQGKHVLDGVCETMDILRAKGKRLLFVTNNSTKSRAEYVEKFKSLGLTATEDEIFSSAYASAYYIKNLLKLPADKKVYAFGEGGLRTELEAEGIQVRGIDEDNDPINFDTLHTIKPNPEIGAVVMGFDADLTYRKYARAFTYLYHNPECTFIATNEDATYPIGGTVYPGAGALISPIITALGREPLYMGKPQQTMLDCIMLKYHLDKEKTCMVGDRINTDILFGINGGLSTLLVLTGVTTKESEAEASEIQAEYLANSLGDLYHLTK</sequence>
<dbReference type="InterPro" id="IPR006349">
    <property type="entry name" value="PGP_euk"/>
</dbReference>
<comment type="catalytic activity">
    <reaction evidence="2">
        <text>4-nitrophenyl phosphate + H2O = 4-nitrophenol + phosphate + H(+)</text>
        <dbReference type="Rhea" id="RHEA:21664"/>
        <dbReference type="ChEBI" id="CHEBI:15377"/>
        <dbReference type="ChEBI" id="CHEBI:15378"/>
        <dbReference type="ChEBI" id="CHEBI:43474"/>
        <dbReference type="ChEBI" id="CHEBI:57917"/>
        <dbReference type="ChEBI" id="CHEBI:61146"/>
        <dbReference type="EC" id="3.1.3.41"/>
    </reaction>
</comment>
<dbReference type="Pfam" id="PF13242">
    <property type="entry name" value="Hydrolase_like"/>
    <property type="match status" value="1"/>
</dbReference>
<name>A0ABR2X530_9FUNG</name>
<dbReference type="PIRSF" id="PIRSF000915">
    <property type="entry name" value="PGP-type_phosphatase"/>
    <property type="match status" value="1"/>
</dbReference>
<organism evidence="3 4">
    <name type="scientific">Basidiobolus ranarum</name>
    <dbReference type="NCBI Taxonomy" id="34480"/>
    <lineage>
        <taxon>Eukaryota</taxon>
        <taxon>Fungi</taxon>
        <taxon>Fungi incertae sedis</taxon>
        <taxon>Zoopagomycota</taxon>
        <taxon>Entomophthoromycotina</taxon>
        <taxon>Basidiobolomycetes</taxon>
        <taxon>Basidiobolales</taxon>
        <taxon>Basidiobolaceae</taxon>
        <taxon>Basidiobolus</taxon>
    </lineage>
</organism>
<reference evidence="3 4" key="1">
    <citation type="submission" date="2023-04" db="EMBL/GenBank/DDBJ databases">
        <title>Genome of Basidiobolus ranarum AG-B5.</title>
        <authorList>
            <person name="Stajich J.E."/>
            <person name="Carter-House D."/>
            <person name="Gryganskyi A."/>
        </authorList>
    </citation>
    <scope>NUCLEOTIDE SEQUENCE [LARGE SCALE GENOMIC DNA]</scope>
    <source>
        <strain evidence="3 4">AG-B5</strain>
    </source>
</reference>
<dbReference type="InterPro" id="IPR023214">
    <property type="entry name" value="HAD_sf"/>
</dbReference>
<evidence type="ECO:0000256" key="2">
    <source>
        <dbReference type="PIRNR" id="PIRNR000915"/>
    </source>
</evidence>
<dbReference type="PANTHER" id="PTHR19288">
    <property type="entry name" value="4-NITROPHENYLPHOSPHATASE-RELATED"/>
    <property type="match status" value="1"/>
</dbReference>
<dbReference type="SUPFAM" id="SSF56784">
    <property type="entry name" value="HAD-like"/>
    <property type="match status" value="1"/>
</dbReference>
<proteinExistence type="predicted"/>
<evidence type="ECO:0000313" key="3">
    <source>
        <dbReference type="EMBL" id="KAK9768873.1"/>
    </source>
</evidence>
<evidence type="ECO:0000256" key="1">
    <source>
        <dbReference type="ARBA" id="ARBA00022801"/>
    </source>
</evidence>
<comment type="caution">
    <text evidence="3">The sequence shown here is derived from an EMBL/GenBank/DDBJ whole genome shotgun (WGS) entry which is preliminary data.</text>
</comment>
<dbReference type="EC" id="3.1.3.41" evidence="2"/>
<dbReference type="PANTHER" id="PTHR19288:SF46">
    <property type="entry name" value="HALOACID DEHALOGENASE-LIKE HYDROLASE DOMAIN-CONTAINING PROTEIN 2"/>
    <property type="match status" value="1"/>
</dbReference>
<keyword evidence="1 2" id="KW-0378">Hydrolase</keyword>
<dbReference type="Proteomes" id="UP001479436">
    <property type="component" value="Unassembled WGS sequence"/>
</dbReference>
<dbReference type="EMBL" id="JASJQH010000002">
    <property type="protein sequence ID" value="KAK9768873.1"/>
    <property type="molecule type" value="Genomic_DNA"/>
</dbReference>
<protein>
    <recommendedName>
        <fullName evidence="2">4-nitrophenylphosphatase</fullName>
        <shortName evidence="2">PNPPase</shortName>
        <ecNumber evidence="2">3.1.3.41</ecNumber>
    </recommendedName>
</protein>
<dbReference type="InterPro" id="IPR036412">
    <property type="entry name" value="HAD-like_sf"/>
</dbReference>